<dbReference type="PANTHER" id="PTHR24252:SF7">
    <property type="entry name" value="HYALIN"/>
    <property type="match status" value="1"/>
</dbReference>
<dbReference type="EMBL" id="LRGB01000640">
    <property type="protein sequence ID" value="KZS17420.1"/>
    <property type="molecule type" value="Genomic_DNA"/>
</dbReference>
<dbReference type="STRING" id="35525.A0A0P5WY28"/>
<evidence type="ECO:0000256" key="1">
    <source>
        <dbReference type="ARBA" id="ARBA00004613"/>
    </source>
</evidence>
<dbReference type="AlphaFoldDB" id="A0A0P5WY28"/>
<keyword evidence="5" id="KW-0378">Hydrolase</keyword>
<dbReference type="GO" id="GO:0004252">
    <property type="term" value="F:serine-type endopeptidase activity"/>
    <property type="evidence" value="ECO:0007669"/>
    <property type="project" value="InterPro"/>
</dbReference>
<keyword evidence="2" id="KW-0964">Secreted</keyword>
<keyword evidence="7" id="KW-0865">Zymogen</keyword>
<dbReference type="CDD" id="cd00190">
    <property type="entry name" value="Tryp_SPc"/>
    <property type="match status" value="1"/>
</dbReference>
<gene>
    <name evidence="9" type="ORF">APZ42_016633</name>
</gene>
<organism evidence="9 10">
    <name type="scientific">Daphnia magna</name>
    <dbReference type="NCBI Taxonomy" id="35525"/>
    <lineage>
        <taxon>Eukaryota</taxon>
        <taxon>Metazoa</taxon>
        <taxon>Ecdysozoa</taxon>
        <taxon>Arthropoda</taxon>
        <taxon>Crustacea</taxon>
        <taxon>Branchiopoda</taxon>
        <taxon>Diplostraca</taxon>
        <taxon>Cladocera</taxon>
        <taxon>Anomopoda</taxon>
        <taxon>Daphniidae</taxon>
        <taxon>Daphnia</taxon>
    </lineage>
</organism>
<dbReference type="InterPro" id="IPR043504">
    <property type="entry name" value="Peptidase_S1_PA_chymotrypsin"/>
</dbReference>
<evidence type="ECO:0000256" key="4">
    <source>
        <dbReference type="ARBA" id="ARBA00022729"/>
    </source>
</evidence>
<keyword evidence="10" id="KW-1185">Reference proteome</keyword>
<keyword evidence="4" id="KW-0732">Signal</keyword>
<keyword evidence="6" id="KW-0720">Serine protease</keyword>
<evidence type="ECO:0000256" key="7">
    <source>
        <dbReference type="ARBA" id="ARBA00023145"/>
    </source>
</evidence>
<reference evidence="9 10" key="1">
    <citation type="submission" date="2016-03" db="EMBL/GenBank/DDBJ databases">
        <title>EvidentialGene: Evidence-directed Construction of Genes on Genomes.</title>
        <authorList>
            <person name="Gilbert D.G."/>
            <person name="Choi J.-H."/>
            <person name="Mockaitis K."/>
            <person name="Colbourne J."/>
            <person name="Pfrender M."/>
        </authorList>
    </citation>
    <scope>NUCLEOTIDE SEQUENCE [LARGE SCALE GENOMIC DNA]</scope>
    <source>
        <strain evidence="9 10">Xinb3</strain>
        <tissue evidence="9">Complete organism</tissue>
    </source>
</reference>
<comment type="subcellular location">
    <subcellularLocation>
        <location evidence="1">Secreted</location>
    </subcellularLocation>
</comment>
<dbReference type="OrthoDB" id="5597713at2759"/>
<dbReference type="Pfam" id="PF00089">
    <property type="entry name" value="Trypsin"/>
    <property type="match status" value="1"/>
</dbReference>
<dbReference type="InterPro" id="IPR001314">
    <property type="entry name" value="Peptidase_S1A"/>
</dbReference>
<dbReference type="Gene3D" id="2.40.10.10">
    <property type="entry name" value="Trypsin-like serine proteases"/>
    <property type="match status" value="1"/>
</dbReference>
<evidence type="ECO:0000256" key="3">
    <source>
        <dbReference type="ARBA" id="ARBA00022670"/>
    </source>
</evidence>
<dbReference type="PROSITE" id="PS50240">
    <property type="entry name" value="TRYPSIN_DOM"/>
    <property type="match status" value="1"/>
</dbReference>
<dbReference type="SUPFAM" id="SSF50494">
    <property type="entry name" value="Trypsin-like serine proteases"/>
    <property type="match status" value="1"/>
</dbReference>
<accession>A0A0P5WY28</accession>
<dbReference type="InterPro" id="IPR001254">
    <property type="entry name" value="Trypsin_dom"/>
</dbReference>
<name>A0A0P5WY28_9CRUS</name>
<comment type="caution">
    <text evidence="9">The sequence shown here is derived from an EMBL/GenBank/DDBJ whole genome shotgun (WGS) entry which is preliminary data.</text>
</comment>
<dbReference type="FunFam" id="2.40.10.10:FF:000146">
    <property type="entry name" value="Serine protease 53"/>
    <property type="match status" value="1"/>
</dbReference>
<evidence type="ECO:0000256" key="2">
    <source>
        <dbReference type="ARBA" id="ARBA00022525"/>
    </source>
</evidence>
<keyword evidence="3" id="KW-0645">Protease</keyword>
<dbReference type="GO" id="GO:0006508">
    <property type="term" value="P:proteolysis"/>
    <property type="evidence" value="ECO:0007669"/>
    <property type="project" value="UniProtKB-KW"/>
</dbReference>
<evidence type="ECO:0000256" key="5">
    <source>
        <dbReference type="ARBA" id="ARBA00022801"/>
    </source>
</evidence>
<evidence type="ECO:0000313" key="9">
    <source>
        <dbReference type="EMBL" id="KZS17420.1"/>
    </source>
</evidence>
<sequence length="353" mass="37788">MKNFLYFCLTAASLGLCAAIATGNTQALSAVQERIYSNFTVFQSNVLTPFATPPLVRDATCGKKNLPSLTGRIAGGNVATPNEYPWQAFLQISQGWPVFQDYVCGGTLISNQWILTAANCLDGASLIKVYLGAHDLTATNEWQRVIFTTTDYKKHPSWNAQTLNGDIALIKLPVPVNFTSYIKPICLPSTNDPSHNGDTVYLTGWGRTSGSGSVGPLSPVLRETTTTVIGNSECSSIYGNVVTDNIICSSGAGGRGICPSDNGGPMGYMNADGTFTQIGIASFYAASGCENSLPSGFTRIRNYVNWISQETSIPVPNSAVSNSDSSCLKFILAIAIAIQCYFFDYVLRDGSIH</sequence>
<dbReference type="SMART" id="SM00020">
    <property type="entry name" value="Tryp_SPc"/>
    <property type="match status" value="1"/>
</dbReference>
<protein>
    <submittedName>
        <fullName evidence="9">Jonah 74E-like protein</fullName>
    </submittedName>
</protein>
<evidence type="ECO:0000256" key="6">
    <source>
        <dbReference type="ARBA" id="ARBA00022825"/>
    </source>
</evidence>
<dbReference type="InterPro" id="IPR009003">
    <property type="entry name" value="Peptidase_S1_PA"/>
</dbReference>
<dbReference type="GO" id="GO:0005576">
    <property type="term" value="C:extracellular region"/>
    <property type="evidence" value="ECO:0007669"/>
    <property type="project" value="UniProtKB-SubCell"/>
</dbReference>
<proteinExistence type="predicted"/>
<evidence type="ECO:0000313" key="10">
    <source>
        <dbReference type="Proteomes" id="UP000076858"/>
    </source>
</evidence>
<keyword evidence="8" id="KW-1015">Disulfide bond</keyword>
<evidence type="ECO:0000256" key="8">
    <source>
        <dbReference type="ARBA" id="ARBA00023157"/>
    </source>
</evidence>
<dbReference type="PRINTS" id="PR00722">
    <property type="entry name" value="CHYMOTRYPSIN"/>
</dbReference>
<dbReference type="PANTHER" id="PTHR24252">
    <property type="entry name" value="ACROSIN-RELATED"/>
    <property type="match status" value="1"/>
</dbReference>
<dbReference type="Proteomes" id="UP000076858">
    <property type="component" value="Unassembled WGS sequence"/>
</dbReference>